<dbReference type="GO" id="GO:0008270">
    <property type="term" value="F:zinc ion binding"/>
    <property type="evidence" value="ECO:0007669"/>
    <property type="project" value="UniProtKB-UniRule"/>
</dbReference>
<feature type="domain" description="C2H2-type" evidence="14">
    <location>
        <begin position="625"/>
        <end position="653"/>
    </location>
</feature>
<dbReference type="GO" id="GO:0005634">
    <property type="term" value="C:nucleus"/>
    <property type="evidence" value="ECO:0007669"/>
    <property type="project" value="UniProtKB-SubCell"/>
</dbReference>
<evidence type="ECO:0000256" key="13">
    <source>
        <dbReference type="PROSITE-ProRule" id="PRU01263"/>
    </source>
</evidence>
<dbReference type="FunFam" id="3.30.160.60:FF:000290">
    <property type="entry name" value="Zinc finger protein 697 isoform X1"/>
    <property type="match status" value="1"/>
</dbReference>
<dbReference type="Gene3D" id="3.30.160.60">
    <property type="entry name" value="Classic Zinc Finger"/>
    <property type="match status" value="14"/>
</dbReference>
<feature type="domain" description="C2H2-type" evidence="14">
    <location>
        <begin position="513"/>
        <end position="540"/>
    </location>
</feature>
<feature type="domain" description="C2H2-type" evidence="14">
    <location>
        <begin position="298"/>
        <end position="325"/>
    </location>
</feature>
<evidence type="ECO:0000256" key="6">
    <source>
        <dbReference type="ARBA" id="ARBA00022771"/>
    </source>
</evidence>
<dbReference type="PANTHER" id="PTHR16515">
    <property type="entry name" value="PR DOMAIN ZINC FINGER PROTEIN"/>
    <property type="match status" value="1"/>
</dbReference>
<dbReference type="GO" id="GO:0006355">
    <property type="term" value="P:regulation of DNA-templated transcription"/>
    <property type="evidence" value="ECO:0007669"/>
    <property type="project" value="UniProtKB-ARBA"/>
</dbReference>
<dbReference type="FunFam" id="3.30.160.60:FF:001119">
    <property type="entry name" value="zinc finger protein 408"/>
    <property type="match status" value="1"/>
</dbReference>
<dbReference type="InterPro" id="IPR036236">
    <property type="entry name" value="Znf_C2H2_sf"/>
</dbReference>
<feature type="domain" description="C2H2-type" evidence="14">
    <location>
        <begin position="541"/>
        <end position="568"/>
    </location>
</feature>
<feature type="domain" description="C2H2-type" evidence="14">
    <location>
        <begin position="356"/>
        <end position="383"/>
    </location>
</feature>
<evidence type="ECO:0000313" key="16">
    <source>
        <dbReference type="EMBL" id="CAG9768990.1"/>
    </source>
</evidence>
<keyword evidence="4 13" id="KW-0479">Metal-binding</keyword>
<dbReference type="Pfam" id="PF00096">
    <property type="entry name" value="zf-C2H2"/>
    <property type="match status" value="9"/>
</dbReference>
<dbReference type="GO" id="GO:0003677">
    <property type="term" value="F:DNA binding"/>
    <property type="evidence" value="ECO:0007669"/>
    <property type="project" value="UniProtKB-KW"/>
</dbReference>
<feature type="domain" description="C2H2-type" evidence="14">
    <location>
        <begin position="569"/>
        <end position="596"/>
    </location>
</feature>
<evidence type="ECO:0000313" key="17">
    <source>
        <dbReference type="Proteomes" id="UP001152799"/>
    </source>
</evidence>
<sequence>MDPLKLCRACLSEHPTISIFNKLSNQNNTFADILMEFVSVKILANDGLPENICTQCETQIFSLIKFKQTCLESVDKLQKLVPVIHENGSSLIQSDDDDNIDYDSNSDDETYTVKPIRSLKKALKFTCNVCSKSYKFQKNLDRHKCIDSIIEQESTTNKERNETDYTVNTKRSLKKARLLKPLKFTCNICSNSYKFQKNLDRHKCIDSKEFISIKQESATNKRINDTDAIDGDLPNKDENILESLTVKTDDYVDQDDAKDHSEDSDFAAEYTCDTCNQSFKYKSLLIKHQQKHTKDRPFLCNICGKGYADKYGLKSHLSTHSDDRPYVCNFDCCGAQFRTQGAIRVHVRTHTGERPYQCSHCPKRFAQAANLQQHERTHTGEKPYECKVCNHRFNHSGKLKIHMRSHSGEKPYGCPYCEKCFAMKETLRKHIWTHTGQKPANYKPRPRADTSHIVPSHKCDLCNKMFKFAANLKAHLRRHNKEKPYLCSICGKSFAEKHGLTVHLNTHTGEKPFVCMICSARFTAPTALRVHLRRHTGEKPYKCDVCSKSFFQPSNLISHKRSHTGEKPYECNLCNKRFSASNKLKIHKRMHSGEKPYNCPHCDECFARRDVLTCHLRRHTGEKPYTCKICLQSYSHSGTLYTHTKTQHKMKGHDLSALEY</sequence>
<keyword evidence="3" id="KW-0217">Developmental protein</keyword>
<feature type="binding site" evidence="13">
    <location>
        <position position="56"/>
    </location>
    <ligand>
        <name>Zn(2+)</name>
        <dbReference type="ChEBI" id="CHEBI:29105"/>
    </ligand>
</feature>
<feature type="domain" description="C2H2-type" evidence="14">
    <location>
        <begin position="326"/>
        <end position="355"/>
    </location>
</feature>
<feature type="binding site" evidence="13">
    <location>
        <position position="53"/>
    </location>
    <ligand>
        <name>Zn(2+)</name>
        <dbReference type="ChEBI" id="CHEBI:29105"/>
    </ligand>
</feature>
<keyword evidence="3" id="KW-0302">Gap protein</keyword>
<proteinExistence type="inferred from homology"/>
<evidence type="ECO:0000259" key="15">
    <source>
        <dbReference type="PROSITE" id="PS51915"/>
    </source>
</evidence>
<evidence type="ECO:0000256" key="7">
    <source>
        <dbReference type="ARBA" id="ARBA00022833"/>
    </source>
</evidence>
<dbReference type="FunFam" id="3.30.160.60:FF:002343">
    <property type="entry name" value="Zinc finger protein 33A"/>
    <property type="match status" value="3"/>
</dbReference>
<feature type="domain" description="C2H2-type" evidence="14">
    <location>
        <begin position="597"/>
        <end position="624"/>
    </location>
</feature>
<comment type="similarity">
    <text evidence="2">Belongs to the krueppel C2H2-type zinc-finger protein family.</text>
</comment>
<evidence type="ECO:0000256" key="1">
    <source>
        <dbReference type="ARBA" id="ARBA00004123"/>
    </source>
</evidence>
<feature type="domain" description="C2H2-type" evidence="14">
    <location>
        <begin position="270"/>
        <end position="297"/>
    </location>
</feature>
<evidence type="ECO:0000256" key="9">
    <source>
        <dbReference type="ARBA" id="ARBA00023242"/>
    </source>
</evidence>
<dbReference type="SMART" id="SM00868">
    <property type="entry name" value="zf-AD"/>
    <property type="match status" value="1"/>
</dbReference>
<evidence type="ECO:0000256" key="12">
    <source>
        <dbReference type="PROSITE-ProRule" id="PRU00042"/>
    </source>
</evidence>
<dbReference type="Gene3D" id="3.40.1800.20">
    <property type="match status" value="1"/>
</dbReference>
<protein>
    <recommendedName>
        <fullName evidence="10">Protein krueppel</fullName>
    </recommendedName>
</protein>
<feature type="binding site" evidence="13">
    <location>
        <position position="7"/>
    </location>
    <ligand>
        <name>Zn(2+)</name>
        <dbReference type="ChEBI" id="CHEBI:29105"/>
    </ligand>
</feature>
<feature type="domain" description="C2H2-type" evidence="14">
    <location>
        <begin position="412"/>
        <end position="439"/>
    </location>
</feature>
<dbReference type="FunFam" id="3.30.160.60:FF:001235">
    <property type="entry name" value="Si:ch211-119o8.6"/>
    <property type="match status" value="1"/>
</dbReference>
<dbReference type="InterPro" id="IPR050331">
    <property type="entry name" value="Zinc_finger"/>
</dbReference>
<dbReference type="PROSITE" id="PS50157">
    <property type="entry name" value="ZINC_FINGER_C2H2_2"/>
    <property type="match status" value="13"/>
</dbReference>
<keyword evidence="5" id="KW-0677">Repeat</keyword>
<name>A0A9N9QQT7_9CUCU</name>
<dbReference type="FunFam" id="3.30.160.60:FF:000446">
    <property type="entry name" value="Zinc finger protein"/>
    <property type="match status" value="2"/>
</dbReference>
<accession>A0A9N9QQT7</accession>
<evidence type="ECO:0000256" key="4">
    <source>
        <dbReference type="ARBA" id="ARBA00022723"/>
    </source>
</evidence>
<feature type="binding site" evidence="13">
    <location>
        <position position="10"/>
    </location>
    <ligand>
        <name>Zn(2+)</name>
        <dbReference type="ChEBI" id="CHEBI:29105"/>
    </ligand>
</feature>
<dbReference type="SUPFAM" id="SSF57716">
    <property type="entry name" value="Glucocorticoid receptor-like (DNA-binding domain)"/>
    <property type="match status" value="1"/>
</dbReference>
<feature type="domain" description="C2H2-type" evidence="14">
    <location>
        <begin position="485"/>
        <end position="512"/>
    </location>
</feature>
<dbReference type="OrthoDB" id="6731593at2759"/>
<gene>
    <name evidence="16" type="ORF">CEUTPL_LOCUS9508</name>
</gene>
<evidence type="ECO:0000256" key="11">
    <source>
        <dbReference type="ARBA" id="ARBA00053345"/>
    </source>
</evidence>
<dbReference type="PANTHER" id="PTHR16515:SF49">
    <property type="entry name" value="GASTRULA ZINC FINGER PROTEIN XLCGF49.1-LIKE-RELATED"/>
    <property type="match status" value="1"/>
</dbReference>
<evidence type="ECO:0000256" key="10">
    <source>
        <dbReference type="ARBA" id="ARBA00023843"/>
    </source>
</evidence>
<dbReference type="SUPFAM" id="SSF57667">
    <property type="entry name" value="beta-beta-alpha zinc fingers"/>
    <property type="match status" value="8"/>
</dbReference>
<feature type="domain" description="C2H2-type" evidence="14">
    <location>
        <begin position="457"/>
        <end position="484"/>
    </location>
</feature>
<dbReference type="Proteomes" id="UP001152799">
    <property type="component" value="Chromosome 5"/>
</dbReference>
<dbReference type="InterPro" id="IPR012934">
    <property type="entry name" value="Znf_AD"/>
</dbReference>
<reference evidence="16" key="1">
    <citation type="submission" date="2022-01" db="EMBL/GenBank/DDBJ databases">
        <authorList>
            <person name="King R."/>
        </authorList>
    </citation>
    <scope>NUCLEOTIDE SEQUENCE</scope>
</reference>
<keyword evidence="17" id="KW-1185">Reference proteome</keyword>
<comment type="subcellular location">
    <subcellularLocation>
        <location evidence="1">Nucleus</location>
    </subcellularLocation>
</comment>
<dbReference type="Pfam" id="PF13912">
    <property type="entry name" value="zf-C2H2_6"/>
    <property type="match status" value="1"/>
</dbReference>
<dbReference type="InterPro" id="IPR013087">
    <property type="entry name" value="Znf_C2H2_type"/>
</dbReference>
<dbReference type="PROSITE" id="PS00028">
    <property type="entry name" value="ZINC_FINGER_C2H2_1"/>
    <property type="match status" value="13"/>
</dbReference>
<keyword evidence="6 12" id="KW-0863">Zinc-finger</keyword>
<comment type="function">
    <text evidence="11">Krueppel is a gap class segmentation protein.</text>
</comment>
<dbReference type="SMART" id="SM00355">
    <property type="entry name" value="ZnF_C2H2"/>
    <property type="match status" value="14"/>
</dbReference>
<dbReference type="FunFam" id="3.30.160.60:FF:001954">
    <property type="entry name" value="Zinc finger protein 787"/>
    <property type="match status" value="1"/>
</dbReference>
<dbReference type="PROSITE" id="PS51915">
    <property type="entry name" value="ZAD"/>
    <property type="match status" value="1"/>
</dbReference>
<keyword evidence="7 13" id="KW-0862">Zinc</keyword>
<dbReference type="EMBL" id="OU892281">
    <property type="protein sequence ID" value="CAG9768990.1"/>
    <property type="molecule type" value="Genomic_DNA"/>
</dbReference>
<dbReference type="Pfam" id="PF07776">
    <property type="entry name" value="zf-AD"/>
    <property type="match status" value="1"/>
</dbReference>
<feature type="domain" description="ZAD" evidence="15">
    <location>
        <begin position="5"/>
        <end position="80"/>
    </location>
</feature>
<evidence type="ECO:0000256" key="5">
    <source>
        <dbReference type="ARBA" id="ARBA00022737"/>
    </source>
</evidence>
<evidence type="ECO:0000256" key="2">
    <source>
        <dbReference type="ARBA" id="ARBA00006991"/>
    </source>
</evidence>
<keyword evidence="9" id="KW-0539">Nucleus</keyword>
<dbReference type="AlphaFoldDB" id="A0A9N9QQT7"/>
<organism evidence="16 17">
    <name type="scientific">Ceutorhynchus assimilis</name>
    <name type="common">cabbage seed weevil</name>
    <dbReference type="NCBI Taxonomy" id="467358"/>
    <lineage>
        <taxon>Eukaryota</taxon>
        <taxon>Metazoa</taxon>
        <taxon>Ecdysozoa</taxon>
        <taxon>Arthropoda</taxon>
        <taxon>Hexapoda</taxon>
        <taxon>Insecta</taxon>
        <taxon>Pterygota</taxon>
        <taxon>Neoptera</taxon>
        <taxon>Endopterygota</taxon>
        <taxon>Coleoptera</taxon>
        <taxon>Polyphaga</taxon>
        <taxon>Cucujiformia</taxon>
        <taxon>Curculionidae</taxon>
        <taxon>Ceutorhynchinae</taxon>
        <taxon>Ceutorhynchus</taxon>
    </lineage>
</organism>
<dbReference type="GO" id="GO:0035282">
    <property type="term" value="P:segmentation"/>
    <property type="evidence" value="ECO:0007669"/>
    <property type="project" value="UniProtKB-KW"/>
</dbReference>
<dbReference type="FunFam" id="3.30.160.60:FF:000125">
    <property type="entry name" value="Putative zinc finger protein 143"/>
    <property type="match status" value="1"/>
</dbReference>
<keyword evidence="8" id="KW-0238">DNA-binding</keyword>
<feature type="domain" description="C2H2-type" evidence="14">
    <location>
        <begin position="384"/>
        <end position="411"/>
    </location>
</feature>
<evidence type="ECO:0000256" key="8">
    <source>
        <dbReference type="ARBA" id="ARBA00023125"/>
    </source>
</evidence>
<evidence type="ECO:0000259" key="14">
    <source>
        <dbReference type="PROSITE" id="PS50157"/>
    </source>
</evidence>
<evidence type="ECO:0000256" key="3">
    <source>
        <dbReference type="ARBA" id="ARBA00022492"/>
    </source>
</evidence>